<evidence type="ECO:0000259" key="1">
    <source>
        <dbReference type="Pfam" id="PF14535"/>
    </source>
</evidence>
<gene>
    <name evidence="2" type="ORF">EV675_4741</name>
</gene>
<dbReference type="Gene3D" id="3.40.50.12780">
    <property type="entry name" value="N-terminal domain of ligase-like"/>
    <property type="match status" value="1"/>
</dbReference>
<feature type="domain" description="AMP-dependent ligase C-terminal" evidence="1">
    <location>
        <begin position="369"/>
        <end position="466"/>
    </location>
</feature>
<keyword evidence="3" id="KW-1185">Reference proteome</keyword>
<dbReference type="InterPro" id="IPR028154">
    <property type="entry name" value="AMP-dep_Lig_C"/>
</dbReference>
<evidence type="ECO:0000313" key="3">
    <source>
        <dbReference type="Proteomes" id="UP000292445"/>
    </source>
</evidence>
<dbReference type="SUPFAM" id="SSF56801">
    <property type="entry name" value="Acetyl-CoA synthetase-like"/>
    <property type="match status" value="1"/>
</dbReference>
<dbReference type="Gene3D" id="3.30.300.30">
    <property type="match status" value="1"/>
</dbReference>
<dbReference type="PROSITE" id="PS00455">
    <property type="entry name" value="AMP_BINDING"/>
    <property type="match status" value="1"/>
</dbReference>
<dbReference type="InterPro" id="IPR045851">
    <property type="entry name" value="AMP-bd_C_sf"/>
</dbReference>
<reference evidence="2 3" key="1">
    <citation type="submission" date="2019-02" db="EMBL/GenBank/DDBJ databases">
        <title>Genomic Encyclopedia of Type Strains, Phase IV (KMG-IV): sequencing the most valuable type-strain genomes for metagenomic binning, comparative biology and taxonomic classification.</title>
        <authorList>
            <person name="Goeker M."/>
        </authorList>
    </citation>
    <scope>NUCLEOTIDE SEQUENCE [LARGE SCALE GENOMIC DNA]</scope>
    <source>
        <strain evidence="2 3">K24</strain>
    </source>
</reference>
<protein>
    <submittedName>
        <fullName evidence="2">Phenylacetate-CoA ligase</fullName>
    </submittedName>
</protein>
<dbReference type="Proteomes" id="UP000292445">
    <property type="component" value="Unassembled WGS sequence"/>
</dbReference>
<name>A0A4Q7N7V0_9BURK</name>
<dbReference type="OrthoDB" id="580775at2"/>
<dbReference type="AlphaFoldDB" id="A0A4Q7N7V0"/>
<keyword evidence="2" id="KW-0436">Ligase</keyword>
<sequence>MNAPAPTVPRYYESLDFPELWKEFPTASEYQDGVARMPAAELRALQERRFLAQVQRAWQIPFYQRHWSQAGLKPQHIQSLSDLAAIPPFSVHDLRDALARNPPWGDFMGIDPDRDPPMPLVMQTSGGTTGLPRPMLYSPRDREVMNILTGRRLHMQGVRPYDLVQVMLSLGLSNGGFLAREGIWKYTGAVPVMTGTGAVTPTRRQIEIMQTWKTTQLVAFPAYLRHIGLLLRDELHIDPRSLGIKGLIVHLGVDDREELEALWGAPVYDTYGTNECGSLAADCSERTGMHIFEDAFVLEIADPDTLRPVADGERGVILQTTLFKHFAPLIRFNSNDISSIVPGHCPCGGTHRRLSCIFGRADNMVKLRGTNVFPEAIGALVAEHPSSNGEYLCIVDQDATGRDHMTVLVETDLGGRERETMAAQLADRFKEALGVKLAVTTVAPGELDARTGLSSASKVRRLIDNRPKDKR</sequence>
<evidence type="ECO:0000313" key="2">
    <source>
        <dbReference type="EMBL" id="RZS78100.1"/>
    </source>
</evidence>
<dbReference type="InterPro" id="IPR020845">
    <property type="entry name" value="AMP-binding_CS"/>
</dbReference>
<dbReference type="GO" id="GO:0016874">
    <property type="term" value="F:ligase activity"/>
    <property type="evidence" value="ECO:0007669"/>
    <property type="project" value="UniProtKB-KW"/>
</dbReference>
<accession>A0A4Q7N7V0</accession>
<dbReference type="EMBL" id="SGXC01000003">
    <property type="protein sequence ID" value="RZS78100.1"/>
    <property type="molecule type" value="Genomic_DNA"/>
</dbReference>
<dbReference type="RefSeq" id="WP_130360606.1">
    <property type="nucleotide sequence ID" value="NZ_SGXC01000003.1"/>
</dbReference>
<dbReference type="Pfam" id="PF14535">
    <property type="entry name" value="AMP-binding_C_2"/>
    <property type="match status" value="1"/>
</dbReference>
<dbReference type="PANTHER" id="PTHR43845:SF1">
    <property type="entry name" value="BLR5969 PROTEIN"/>
    <property type="match status" value="1"/>
</dbReference>
<dbReference type="PANTHER" id="PTHR43845">
    <property type="entry name" value="BLR5969 PROTEIN"/>
    <property type="match status" value="1"/>
</dbReference>
<dbReference type="InterPro" id="IPR042099">
    <property type="entry name" value="ANL_N_sf"/>
</dbReference>
<comment type="caution">
    <text evidence="2">The sequence shown here is derived from an EMBL/GenBank/DDBJ whole genome shotgun (WGS) entry which is preliminary data.</text>
</comment>
<proteinExistence type="predicted"/>
<organism evidence="2 3">
    <name type="scientific">Pigmentiphaga kullae</name>
    <dbReference type="NCBI Taxonomy" id="151784"/>
    <lineage>
        <taxon>Bacteria</taxon>
        <taxon>Pseudomonadati</taxon>
        <taxon>Pseudomonadota</taxon>
        <taxon>Betaproteobacteria</taxon>
        <taxon>Burkholderiales</taxon>
        <taxon>Alcaligenaceae</taxon>
        <taxon>Pigmentiphaga</taxon>
    </lineage>
</organism>